<proteinExistence type="predicted"/>
<reference evidence="2" key="1">
    <citation type="journal article" date="2023" name="Front. Plant Sci.">
        <title>Chromosomal-level genome assembly of Melastoma candidum provides insights into trichome evolution.</title>
        <authorList>
            <person name="Zhong Y."/>
            <person name="Wu W."/>
            <person name="Sun C."/>
            <person name="Zou P."/>
            <person name="Liu Y."/>
            <person name="Dai S."/>
            <person name="Zhou R."/>
        </authorList>
    </citation>
    <scope>NUCLEOTIDE SEQUENCE [LARGE SCALE GENOMIC DNA]</scope>
</reference>
<comment type="caution">
    <text evidence="1">The sequence shown here is derived from an EMBL/GenBank/DDBJ whole genome shotgun (WGS) entry which is preliminary data.</text>
</comment>
<accession>A0ACB9RQ38</accession>
<gene>
    <name evidence="1" type="ORF">MLD38_005829</name>
</gene>
<evidence type="ECO:0000313" key="2">
    <source>
        <dbReference type="Proteomes" id="UP001057402"/>
    </source>
</evidence>
<dbReference type="Proteomes" id="UP001057402">
    <property type="component" value="Chromosome 3"/>
</dbReference>
<name>A0ACB9RQ38_9MYRT</name>
<keyword evidence="2" id="KW-1185">Reference proteome</keyword>
<organism evidence="1 2">
    <name type="scientific">Melastoma candidum</name>
    <dbReference type="NCBI Taxonomy" id="119954"/>
    <lineage>
        <taxon>Eukaryota</taxon>
        <taxon>Viridiplantae</taxon>
        <taxon>Streptophyta</taxon>
        <taxon>Embryophyta</taxon>
        <taxon>Tracheophyta</taxon>
        <taxon>Spermatophyta</taxon>
        <taxon>Magnoliopsida</taxon>
        <taxon>eudicotyledons</taxon>
        <taxon>Gunneridae</taxon>
        <taxon>Pentapetalae</taxon>
        <taxon>rosids</taxon>
        <taxon>malvids</taxon>
        <taxon>Myrtales</taxon>
        <taxon>Melastomataceae</taxon>
        <taxon>Melastomatoideae</taxon>
        <taxon>Melastomateae</taxon>
        <taxon>Melastoma</taxon>
    </lineage>
</organism>
<sequence>MTNKRKLSGISGPEANLAPVRITNQAFRKDLITREFAMRSTREVTPEPSEDKMDERSPSSFQRILLVSPRMLFSISGDPLSRRAAAKEGGGGAAAAENGADDSLIYLELDNQMDEPPSGWGMTSRNKLSALDYSCKALFGPEKQETTSYIDIQL</sequence>
<evidence type="ECO:0000313" key="1">
    <source>
        <dbReference type="EMBL" id="KAI4379548.1"/>
    </source>
</evidence>
<dbReference type="EMBL" id="CM042882">
    <property type="protein sequence ID" value="KAI4379548.1"/>
    <property type="molecule type" value="Genomic_DNA"/>
</dbReference>
<protein>
    <submittedName>
        <fullName evidence="1">Uncharacterized protein</fullName>
    </submittedName>
</protein>